<dbReference type="Proteomes" id="UP000289954">
    <property type="component" value="Unassembled WGS sequence"/>
</dbReference>
<dbReference type="GO" id="GO:0006352">
    <property type="term" value="P:DNA-templated transcription initiation"/>
    <property type="evidence" value="ECO:0007669"/>
    <property type="project" value="InterPro"/>
</dbReference>
<dbReference type="InterPro" id="IPR036388">
    <property type="entry name" value="WH-like_DNA-bd_sf"/>
</dbReference>
<dbReference type="SUPFAM" id="SSF88659">
    <property type="entry name" value="Sigma3 and sigma4 domains of RNA polymerase sigma factors"/>
    <property type="match status" value="1"/>
</dbReference>
<dbReference type="AlphaFoldDB" id="A0A402DVW8"/>
<keyword evidence="3" id="KW-0731">Sigma factor</keyword>
<dbReference type="InterPro" id="IPR007627">
    <property type="entry name" value="RNA_pol_sigma70_r2"/>
</dbReference>
<reference evidence="8 9" key="1">
    <citation type="submission" date="2019-01" db="EMBL/GenBank/DDBJ databases">
        <title>Draft genome sequence of Cellulomonas takizawaensis strain TKZ-21.</title>
        <authorList>
            <person name="Yamamura H."/>
            <person name="Hayashi T."/>
            <person name="Hamada M."/>
            <person name="Serisawa Y."/>
            <person name="Matsuyama K."/>
            <person name="Nakagawa Y."/>
            <person name="Otoguro M."/>
            <person name="Yanagida F."/>
            <person name="Hayakawa M."/>
        </authorList>
    </citation>
    <scope>NUCLEOTIDE SEQUENCE [LARGE SCALE GENOMIC DNA]</scope>
    <source>
        <strain evidence="8 9">NBRC12680</strain>
    </source>
</reference>
<evidence type="ECO:0000256" key="4">
    <source>
        <dbReference type="ARBA" id="ARBA00023125"/>
    </source>
</evidence>
<keyword evidence="2" id="KW-0805">Transcription regulation</keyword>
<dbReference type="GO" id="GO:0003677">
    <property type="term" value="F:DNA binding"/>
    <property type="evidence" value="ECO:0007669"/>
    <property type="project" value="UniProtKB-KW"/>
</dbReference>
<dbReference type="PANTHER" id="PTHR43133:SF8">
    <property type="entry name" value="RNA POLYMERASE SIGMA FACTOR HI_1459-RELATED"/>
    <property type="match status" value="1"/>
</dbReference>
<dbReference type="InterPro" id="IPR013249">
    <property type="entry name" value="RNA_pol_sigma70_r4_t2"/>
</dbReference>
<keyword evidence="4" id="KW-0238">DNA-binding</keyword>
<evidence type="ECO:0000313" key="8">
    <source>
        <dbReference type="EMBL" id="GCE78273.1"/>
    </source>
</evidence>
<dbReference type="InterPro" id="IPR039425">
    <property type="entry name" value="RNA_pol_sigma-70-like"/>
</dbReference>
<comment type="similarity">
    <text evidence="1">Belongs to the sigma-70 factor family. ECF subfamily.</text>
</comment>
<dbReference type="Pfam" id="PF08281">
    <property type="entry name" value="Sigma70_r4_2"/>
    <property type="match status" value="1"/>
</dbReference>
<evidence type="ECO:0008006" key="10">
    <source>
        <dbReference type="Google" id="ProtNLM"/>
    </source>
</evidence>
<dbReference type="Gene3D" id="1.10.10.10">
    <property type="entry name" value="Winged helix-like DNA-binding domain superfamily/Winged helix DNA-binding domain"/>
    <property type="match status" value="1"/>
</dbReference>
<dbReference type="InterPro" id="IPR014284">
    <property type="entry name" value="RNA_pol_sigma-70_dom"/>
</dbReference>
<keyword evidence="9" id="KW-1185">Reference proteome</keyword>
<dbReference type="Pfam" id="PF04542">
    <property type="entry name" value="Sigma70_r2"/>
    <property type="match status" value="1"/>
</dbReference>
<dbReference type="NCBIfam" id="TIGR02937">
    <property type="entry name" value="sigma70-ECF"/>
    <property type="match status" value="1"/>
</dbReference>
<keyword evidence="5" id="KW-0804">Transcription</keyword>
<evidence type="ECO:0000256" key="3">
    <source>
        <dbReference type="ARBA" id="ARBA00023082"/>
    </source>
</evidence>
<organism evidence="8 9">
    <name type="scientific">Cellulomonas biazotea</name>
    <dbReference type="NCBI Taxonomy" id="1709"/>
    <lineage>
        <taxon>Bacteria</taxon>
        <taxon>Bacillati</taxon>
        <taxon>Actinomycetota</taxon>
        <taxon>Actinomycetes</taxon>
        <taxon>Micrococcales</taxon>
        <taxon>Cellulomonadaceae</taxon>
        <taxon>Cellulomonas</taxon>
    </lineage>
</organism>
<dbReference type="InterPro" id="IPR013324">
    <property type="entry name" value="RNA_pol_sigma_r3/r4-like"/>
</dbReference>
<comment type="caution">
    <text evidence="8">The sequence shown here is derived from an EMBL/GenBank/DDBJ whole genome shotgun (WGS) entry which is preliminary data.</text>
</comment>
<sequence length="185" mass="19944">MTVIDIDARGRAAFVALYRETYARVVRYAARRVGRGADAEDVAAEVFRLAWARAARGEPVGTGWLFVTTDNVLRNHHRAERRAGRLAAAAADAGRGGDGTADAATDDATAERVLDALDALDDATRRLLVARYWDELSGAEIGALLDLSPSAVWVRLHRARKAFAAAYASGPPHDEPQDRRPGGQP</sequence>
<name>A0A402DVW8_9CELL</name>
<evidence type="ECO:0000313" key="9">
    <source>
        <dbReference type="Proteomes" id="UP000289954"/>
    </source>
</evidence>
<protein>
    <recommendedName>
        <fullName evidence="10">DNA-directed RNA polymerase sigma-70 factor</fullName>
    </recommendedName>
</protein>
<dbReference type="InterPro" id="IPR013325">
    <property type="entry name" value="RNA_pol_sigma_r2"/>
</dbReference>
<evidence type="ECO:0000256" key="2">
    <source>
        <dbReference type="ARBA" id="ARBA00023015"/>
    </source>
</evidence>
<evidence type="ECO:0000259" key="6">
    <source>
        <dbReference type="Pfam" id="PF04542"/>
    </source>
</evidence>
<feature type="domain" description="RNA polymerase sigma factor 70 region 4 type 2" evidence="7">
    <location>
        <begin position="111"/>
        <end position="162"/>
    </location>
</feature>
<gene>
    <name evidence="8" type="ORF">CBZ_33290</name>
</gene>
<accession>A0A402DVW8</accession>
<dbReference type="Gene3D" id="1.10.1740.10">
    <property type="match status" value="1"/>
</dbReference>
<dbReference type="OrthoDB" id="3747638at2"/>
<dbReference type="PANTHER" id="PTHR43133">
    <property type="entry name" value="RNA POLYMERASE ECF-TYPE SIGMA FACTO"/>
    <property type="match status" value="1"/>
</dbReference>
<feature type="domain" description="RNA polymerase sigma-70 region 2" evidence="6">
    <location>
        <begin position="17"/>
        <end position="82"/>
    </location>
</feature>
<dbReference type="SUPFAM" id="SSF88946">
    <property type="entry name" value="Sigma2 domain of RNA polymerase sigma factors"/>
    <property type="match status" value="1"/>
</dbReference>
<dbReference type="EMBL" id="BIMR01000361">
    <property type="protein sequence ID" value="GCE78273.1"/>
    <property type="molecule type" value="Genomic_DNA"/>
</dbReference>
<dbReference type="GO" id="GO:0016987">
    <property type="term" value="F:sigma factor activity"/>
    <property type="evidence" value="ECO:0007669"/>
    <property type="project" value="UniProtKB-KW"/>
</dbReference>
<evidence type="ECO:0000256" key="1">
    <source>
        <dbReference type="ARBA" id="ARBA00010641"/>
    </source>
</evidence>
<proteinExistence type="inferred from homology"/>
<dbReference type="RefSeq" id="WP_130782939.1">
    <property type="nucleotide sequence ID" value="NZ_BIMR01000361.1"/>
</dbReference>
<evidence type="ECO:0000256" key="5">
    <source>
        <dbReference type="ARBA" id="ARBA00023163"/>
    </source>
</evidence>
<evidence type="ECO:0000259" key="7">
    <source>
        <dbReference type="Pfam" id="PF08281"/>
    </source>
</evidence>